<proteinExistence type="predicted"/>
<keyword evidence="1" id="KW-0812">Transmembrane</keyword>
<dbReference type="Proteomes" id="UP000231379">
    <property type="component" value="Unassembled WGS sequence"/>
</dbReference>
<feature type="transmembrane region" description="Helical" evidence="1">
    <location>
        <begin position="30"/>
        <end position="57"/>
    </location>
</feature>
<sequence>MKSHSLQSKKSILGIRGRAVLFEFAYEERLFRFLAAMVFVALGAYVFLVGVSILHVIERKEAVAKATALRSAVGELEREYFALSSSVVPERGAALGLSPVRATDYVHRPGAVALDAPRSRQ</sequence>
<comment type="caution">
    <text evidence="2">The sequence shown here is derived from an EMBL/GenBank/DDBJ whole genome shotgun (WGS) entry which is preliminary data.</text>
</comment>
<gene>
    <name evidence="2" type="ORF">COU20_03165</name>
</gene>
<name>A0A2H0U7A0_9BACT</name>
<dbReference type="AlphaFoldDB" id="A0A2H0U7A0"/>
<dbReference type="EMBL" id="PFBM01000020">
    <property type="protein sequence ID" value="PIR82283.1"/>
    <property type="molecule type" value="Genomic_DNA"/>
</dbReference>
<evidence type="ECO:0000313" key="2">
    <source>
        <dbReference type="EMBL" id="PIR82283.1"/>
    </source>
</evidence>
<organism evidence="2 3">
    <name type="scientific">Candidatus Kaiserbacteria bacterium CG10_big_fil_rev_8_21_14_0_10_59_10</name>
    <dbReference type="NCBI Taxonomy" id="1974612"/>
    <lineage>
        <taxon>Bacteria</taxon>
        <taxon>Candidatus Kaiseribacteriota</taxon>
    </lineage>
</organism>
<accession>A0A2H0U7A0</accession>
<reference evidence="3" key="1">
    <citation type="submission" date="2017-09" db="EMBL/GenBank/DDBJ databases">
        <title>Depth-based differentiation of microbial function through sediment-hosted aquifers and enrichment of novel symbionts in the deep terrestrial subsurface.</title>
        <authorList>
            <person name="Probst A.J."/>
            <person name="Ladd B."/>
            <person name="Jarett J.K."/>
            <person name="Geller-Mcgrath D.E."/>
            <person name="Sieber C.M.K."/>
            <person name="Emerson J.B."/>
            <person name="Anantharaman K."/>
            <person name="Thomas B.C."/>
            <person name="Malmstrom R."/>
            <person name="Stieglmeier M."/>
            <person name="Klingl A."/>
            <person name="Woyke T."/>
            <person name="Ryan C.M."/>
            <person name="Banfield J.F."/>
        </authorList>
    </citation>
    <scope>NUCLEOTIDE SEQUENCE [LARGE SCALE GENOMIC DNA]</scope>
</reference>
<keyword evidence="1" id="KW-1133">Transmembrane helix</keyword>
<keyword evidence="1" id="KW-0472">Membrane</keyword>
<evidence type="ECO:0000256" key="1">
    <source>
        <dbReference type="SAM" id="Phobius"/>
    </source>
</evidence>
<evidence type="ECO:0000313" key="3">
    <source>
        <dbReference type="Proteomes" id="UP000231379"/>
    </source>
</evidence>
<protein>
    <submittedName>
        <fullName evidence="2">Uncharacterized protein</fullName>
    </submittedName>
</protein>